<dbReference type="Proteomes" id="UP000324767">
    <property type="component" value="Unassembled WGS sequence"/>
</dbReference>
<feature type="compositionally biased region" description="Acidic residues" evidence="1">
    <location>
        <begin position="66"/>
        <end position="120"/>
    </location>
</feature>
<dbReference type="AlphaFoldDB" id="A0A5M8Q0G3"/>
<organism evidence="2 3">
    <name type="scientific">Lasallia pustulata</name>
    <dbReference type="NCBI Taxonomy" id="136370"/>
    <lineage>
        <taxon>Eukaryota</taxon>
        <taxon>Fungi</taxon>
        <taxon>Dikarya</taxon>
        <taxon>Ascomycota</taxon>
        <taxon>Pezizomycotina</taxon>
        <taxon>Lecanoromycetes</taxon>
        <taxon>OSLEUM clade</taxon>
        <taxon>Umbilicariomycetidae</taxon>
        <taxon>Umbilicariales</taxon>
        <taxon>Umbilicariaceae</taxon>
        <taxon>Lasallia</taxon>
    </lineage>
</organism>
<reference evidence="2 3" key="1">
    <citation type="submission" date="2019-09" db="EMBL/GenBank/DDBJ databases">
        <title>The hologenome of the rock-dwelling lichen Lasallia pustulata.</title>
        <authorList>
            <person name="Greshake Tzovaras B."/>
            <person name="Segers F."/>
            <person name="Bicker A."/>
            <person name="Dal Grande F."/>
            <person name="Otte J."/>
            <person name="Hankeln T."/>
            <person name="Schmitt I."/>
            <person name="Ebersberger I."/>
        </authorList>
    </citation>
    <scope>NUCLEOTIDE SEQUENCE [LARGE SCALE GENOMIC DNA]</scope>
    <source>
        <strain evidence="2">A1-1</strain>
    </source>
</reference>
<feature type="compositionally biased region" description="Pro residues" evidence="1">
    <location>
        <begin position="237"/>
        <end position="246"/>
    </location>
</feature>
<feature type="compositionally biased region" description="Polar residues" evidence="1">
    <location>
        <begin position="197"/>
        <end position="209"/>
    </location>
</feature>
<feature type="compositionally biased region" description="Low complexity" evidence="1">
    <location>
        <begin position="183"/>
        <end position="196"/>
    </location>
</feature>
<proteinExistence type="predicted"/>
<comment type="caution">
    <text evidence="2">The sequence shown here is derived from an EMBL/GenBank/DDBJ whole genome shotgun (WGS) entry which is preliminary data.</text>
</comment>
<sequence>MAFDPDAATQALINQMLQEDLQLADGQFSIWDYHPPAASPQPPSYQPSDGDLYGNVSEEWSVQGLDEGDQDEGNDEYDENEGYDEDEGNDENGEEDESDEDDDENEEDEEDEEDDQDDGDDSHIDSLNTTGEVHAAAREMERIVQEREPVAHIYAVANKSSIDQAVRELDYLQPFLNPPPPSSSTTRPSLSQSTTTQHFESSTTQQHIKSTALTAATPQTASSTPPTNLQSRHTPTFHPPISPAQIPPHKHPPTGPTTPTG</sequence>
<protein>
    <submittedName>
        <fullName evidence="2">Uncharacterized protein</fullName>
    </submittedName>
</protein>
<dbReference type="EMBL" id="VXIT01000002">
    <property type="protein sequence ID" value="KAA6414454.1"/>
    <property type="molecule type" value="Genomic_DNA"/>
</dbReference>
<feature type="region of interest" description="Disordered" evidence="1">
    <location>
        <begin position="172"/>
        <end position="261"/>
    </location>
</feature>
<feature type="region of interest" description="Disordered" evidence="1">
    <location>
        <begin position="31"/>
        <end position="143"/>
    </location>
</feature>
<gene>
    <name evidence="2" type="ORF">FRX48_01203</name>
</gene>
<dbReference type="OrthoDB" id="10638267at2759"/>
<evidence type="ECO:0000313" key="3">
    <source>
        <dbReference type="Proteomes" id="UP000324767"/>
    </source>
</evidence>
<evidence type="ECO:0000313" key="2">
    <source>
        <dbReference type="EMBL" id="KAA6414454.1"/>
    </source>
</evidence>
<name>A0A5M8Q0G3_9LECA</name>
<evidence type="ECO:0000256" key="1">
    <source>
        <dbReference type="SAM" id="MobiDB-lite"/>
    </source>
</evidence>
<feature type="compositionally biased region" description="Low complexity" evidence="1">
    <location>
        <begin position="210"/>
        <end position="227"/>
    </location>
</feature>
<accession>A0A5M8Q0G3</accession>